<dbReference type="PANTHER" id="PTHR47272">
    <property type="entry name" value="DDE_TNP_1_7 DOMAIN-CONTAINING PROTEIN"/>
    <property type="match status" value="1"/>
</dbReference>
<evidence type="ECO:0000259" key="1">
    <source>
        <dbReference type="Pfam" id="PF13843"/>
    </source>
</evidence>
<dbReference type="PANTHER" id="PTHR47272:SF1">
    <property type="entry name" value="PIGGYBAC TRANSPOSABLE ELEMENT-DERIVED PROTEIN 3-LIKE"/>
    <property type="match status" value="1"/>
</dbReference>
<accession>A0AAN8K0H2</accession>
<comment type="caution">
    <text evidence="2">The sequence shown here is derived from an EMBL/GenBank/DDBJ whole genome shotgun (WGS) entry which is preliminary data.</text>
</comment>
<dbReference type="InterPro" id="IPR029526">
    <property type="entry name" value="PGBD"/>
</dbReference>
<sequence length="176" mass="20173">MLYDFDVYQGGTGKHTELGQGADVVLKLTSTLQFGATYNIYADNLFSGVPLLLKLKERGMLYVGTIRKNRLPNCNLEDEASLKKRGRGAYDYRVEDDHNIVAVVWYDNKAVTLLSSYVGIDPVGQARRWERKTKQHADVVMPAIIAEYNAFMGGIDKLDSFLAKYRFRMKSRRWYM</sequence>
<dbReference type="AlphaFoldDB" id="A0AAN8K0H2"/>
<dbReference type="EMBL" id="JAZGQO010000005">
    <property type="protein sequence ID" value="KAK6186655.1"/>
    <property type="molecule type" value="Genomic_DNA"/>
</dbReference>
<keyword evidence="3" id="KW-1185">Reference proteome</keyword>
<proteinExistence type="predicted"/>
<protein>
    <recommendedName>
        <fullName evidence="1">PiggyBac transposable element-derived protein domain-containing protein</fullName>
    </recommendedName>
</protein>
<organism evidence="2 3">
    <name type="scientific">Patella caerulea</name>
    <name type="common">Rayed Mediterranean limpet</name>
    <dbReference type="NCBI Taxonomy" id="87958"/>
    <lineage>
        <taxon>Eukaryota</taxon>
        <taxon>Metazoa</taxon>
        <taxon>Spiralia</taxon>
        <taxon>Lophotrochozoa</taxon>
        <taxon>Mollusca</taxon>
        <taxon>Gastropoda</taxon>
        <taxon>Patellogastropoda</taxon>
        <taxon>Patelloidea</taxon>
        <taxon>Patellidae</taxon>
        <taxon>Patella</taxon>
    </lineage>
</organism>
<evidence type="ECO:0000313" key="2">
    <source>
        <dbReference type="EMBL" id="KAK6186655.1"/>
    </source>
</evidence>
<dbReference type="Pfam" id="PF13843">
    <property type="entry name" value="DDE_Tnp_1_7"/>
    <property type="match status" value="1"/>
</dbReference>
<dbReference type="Proteomes" id="UP001347796">
    <property type="component" value="Unassembled WGS sequence"/>
</dbReference>
<feature type="domain" description="PiggyBac transposable element-derived protein" evidence="1">
    <location>
        <begin position="4"/>
        <end position="175"/>
    </location>
</feature>
<gene>
    <name evidence="2" type="ORF">SNE40_005941</name>
</gene>
<evidence type="ECO:0000313" key="3">
    <source>
        <dbReference type="Proteomes" id="UP001347796"/>
    </source>
</evidence>
<name>A0AAN8K0H2_PATCE</name>
<reference evidence="2 3" key="1">
    <citation type="submission" date="2024-01" db="EMBL/GenBank/DDBJ databases">
        <title>The genome of the rayed Mediterranean limpet Patella caerulea (Linnaeus, 1758).</title>
        <authorList>
            <person name="Anh-Thu Weber A."/>
            <person name="Halstead-Nussloch G."/>
        </authorList>
    </citation>
    <scope>NUCLEOTIDE SEQUENCE [LARGE SCALE GENOMIC DNA]</scope>
    <source>
        <strain evidence="2">AATW-2023a</strain>
        <tissue evidence="2">Whole specimen</tissue>
    </source>
</reference>